<dbReference type="GO" id="GO:0005737">
    <property type="term" value="C:cytoplasm"/>
    <property type="evidence" value="ECO:0007669"/>
    <property type="project" value="TreeGrafter"/>
</dbReference>
<feature type="compositionally biased region" description="Low complexity" evidence="2">
    <location>
        <begin position="13"/>
        <end position="22"/>
    </location>
</feature>
<dbReference type="RefSeq" id="XP_029742298.1">
    <property type="nucleotide sequence ID" value="XM_029880912.1"/>
</dbReference>
<dbReference type="KEGG" id="sgra:EX895_000311"/>
<dbReference type="OrthoDB" id="360540at2759"/>
<feature type="compositionally biased region" description="Low complexity" evidence="2">
    <location>
        <begin position="73"/>
        <end position="83"/>
    </location>
</feature>
<comment type="similarity">
    <text evidence="1">Belongs to the CDC123 family.</text>
</comment>
<feature type="compositionally biased region" description="Acidic residues" evidence="2">
    <location>
        <begin position="84"/>
        <end position="106"/>
    </location>
</feature>
<dbReference type="PANTHER" id="PTHR15323:SF6">
    <property type="entry name" value="CELL DIVISION CYCLE PROTEIN 123 HOMOLOG"/>
    <property type="match status" value="1"/>
</dbReference>
<gene>
    <name evidence="3" type="ORF">EX895_000311</name>
</gene>
<name>A0A4U7KZQ9_9BASI</name>
<evidence type="ECO:0000313" key="3">
    <source>
        <dbReference type="EMBL" id="TKY90313.1"/>
    </source>
</evidence>
<organism evidence="3 4">
    <name type="scientific">Sporisorium graminicola</name>
    <dbReference type="NCBI Taxonomy" id="280036"/>
    <lineage>
        <taxon>Eukaryota</taxon>
        <taxon>Fungi</taxon>
        <taxon>Dikarya</taxon>
        <taxon>Basidiomycota</taxon>
        <taxon>Ustilaginomycotina</taxon>
        <taxon>Ustilaginomycetes</taxon>
        <taxon>Ustilaginales</taxon>
        <taxon>Ustilaginaceae</taxon>
        <taxon>Sporisorium</taxon>
    </lineage>
</organism>
<evidence type="ECO:0000256" key="1">
    <source>
        <dbReference type="ARBA" id="ARBA00011047"/>
    </source>
</evidence>
<feature type="region of interest" description="Disordered" evidence="2">
    <location>
        <begin position="1"/>
        <end position="22"/>
    </location>
</feature>
<reference evidence="3 4" key="1">
    <citation type="submission" date="2019-05" db="EMBL/GenBank/DDBJ databases">
        <title>Sporisorium graminicola CBS 10092 draft sequencing and annotation.</title>
        <authorList>
            <person name="Solano-Gonzalez S."/>
            <person name="Caddick M.X."/>
            <person name="Darby A."/>
        </authorList>
    </citation>
    <scope>NUCLEOTIDE SEQUENCE [LARGE SCALE GENOMIC DNA]</scope>
    <source>
        <strain evidence="3 4">CBS 10092</strain>
    </source>
</reference>
<feature type="region of interest" description="Disordered" evidence="2">
    <location>
        <begin position="73"/>
        <end position="106"/>
    </location>
</feature>
<comment type="caution">
    <text evidence="3">The sequence shown here is derived from an EMBL/GenBank/DDBJ whole genome shotgun (WGS) entry which is preliminary data.</text>
</comment>
<dbReference type="InterPro" id="IPR009772">
    <property type="entry name" value="CDC123"/>
</dbReference>
<keyword evidence="4" id="KW-1185">Reference proteome</keyword>
<dbReference type="Proteomes" id="UP000306050">
    <property type="component" value="Chromosome SGRAM_1"/>
</dbReference>
<protein>
    <submittedName>
        <fullName evidence="3">Uncharacterized protein</fullName>
    </submittedName>
</protein>
<proteinExistence type="inferred from homology"/>
<dbReference type="Pfam" id="PF07065">
    <property type="entry name" value="D123"/>
    <property type="match status" value="1"/>
</dbReference>
<evidence type="ECO:0000313" key="4">
    <source>
        <dbReference type="Proteomes" id="UP000306050"/>
    </source>
</evidence>
<accession>A0A4U7KZQ9</accession>
<dbReference type="AlphaFoldDB" id="A0A4U7KZQ9"/>
<dbReference type="GeneID" id="40723206"/>
<dbReference type="PANTHER" id="PTHR15323">
    <property type="entry name" value="D123 PROTEIN"/>
    <property type="match status" value="1"/>
</dbReference>
<evidence type="ECO:0000256" key="2">
    <source>
        <dbReference type="SAM" id="MobiDB-lite"/>
    </source>
</evidence>
<dbReference type="EMBL" id="SRRM01000002">
    <property type="protein sequence ID" value="TKY90313.1"/>
    <property type="molecule type" value="Genomic_DNA"/>
</dbReference>
<sequence>MTDPSVTTGDDIASPSSEPLTPPLEALYWTQYGTWYPIFRKHAPKSTVIDIETVQPQLLEWLNSDTFVLPDGSGPSASFSSDDASSEFSDEDCGEAEEEKSEEEEEEVVKLEALDTAIRAVIAKYDGAAVFPKLNWSAPLDAGFMLPGNNLQCLHPEDVYLLLKSSEFVGRDLEQIAHLASSTPNPTPDQPLRMRPQLVLKKWFPLNKSYEFRCFVRSRQLLAITQRDVTFYEHLQSPHLQSRIKCAVWDFWEETFAEEQKWGLADYVLDVYLTKDLGRVWLVDVNAWLPRTDPLLFGFEELDALHVREKSQRWDSDDKGEMRVDEVEDRV</sequence>